<dbReference type="Gene3D" id="1.10.10.60">
    <property type="entry name" value="Homeodomain-like"/>
    <property type="match status" value="1"/>
</dbReference>
<name>D3LAU2_OENOE</name>
<dbReference type="PANTHER" id="PTHR43280:SF34">
    <property type="entry name" value="ARAC-FAMILY TRANSCRIPTIONAL REGULATOR"/>
    <property type="match status" value="1"/>
</dbReference>
<sequence length="64" mass="7626">MTVKQYVNNKKIELAKKMLADNKKNLQEISNYLSFVDKSYFVKIFHSITGVTPNKYRHELFDKK</sequence>
<reference evidence="5 6" key="1">
    <citation type="journal article" date="2010" name="Appl. Microbiol. Biotechnol.">
        <title>Genotypic diversity in Oenococcus oeni by high-density microarray comparative genome hybridization and whole genome sequencing.</title>
        <authorList>
            <person name="Borneman A.R."/>
            <person name="Bartowsky E.J."/>
            <person name="McCarthy J."/>
            <person name="Chambers P.J."/>
        </authorList>
    </citation>
    <scope>NUCLEOTIDE SEQUENCE [LARGE SCALE GENOMIC DNA]</scope>
    <source>
        <strain evidence="5 6">AWRIB429</strain>
    </source>
</reference>
<proteinExistence type="predicted"/>
<evidence type="ECO:0000313" key="5">
    <source>
        <dbReference type="EMBL" id="EFD88077.1"/>
    </source>
</evidence>
<dbReference type="GO" id="GO:0003700">
    <property type="term" value="F:DNA-binding transcription factor activity"/>
    <property type="evidence" value="ECO:0007669"/>
    <property type="project" value="InterPro"/>
</dbReference>
<evidence type="ECO:0000256" key="1">
    <source>
        <dbReference type="ARBA" id="ARBA00023015"/>
    </source>
</evidence>
<dbReference type="InterPro" id="IPR018060">
    <property type="entry name" value="HTH_AraC"/>
</dbReference>
<dbReference type="SMART" id="SM00342">
    <property type="entry name" value="HTH_ARAC"/>
    <property type="match status" value="1"/>
</dbReference>
<dbReference type="PROSITE" id="PS01124">
    <property type="entry name" value="HTH_ARAC_FAMILY_2"/>
    <property type="match status" value="1"/>
</dbReference>
<dbReference type="Proteomes" id="UP000003075">
    <property type="component" value="Unassembled WGS sequence"/>
</dbReference>
<evidence type="ECO:0000256" key="2">
    <source>
        <dbReference type="ARBA" id="ARBA00023125"/>
    </source>
</evidence>
<dbReference type="InterPro" id="IPR009057">
    <property type="entry name" value="Homeodomain-like_sf"/>
</dbReference>
<keyword evidence="3" id="KW-0804">Transcription</keyword>
<evidence type="ECO:0000259" key="4">
    <source>
        <dbReference type="PROSITE" id="PS01124"/>
    </source>
</evidence>
<evidence type="ECO:0000313" key="6">
    <source>
        <dbReference type="Proteomes" id="UP000003075"/>
    </source>
</evidence>
<comment type="caution">
    <text evidence="5">The sequence shown here is derived from an EMBL/GenBank/DDBJ whole genome shotgun (WGS) entry which is preliminary data.</text>
</comment>
<keyword evidence="1" id="KW-0805">Transcription regulation</keyword>
<gene>
    <name evidence="5" type="ORF">AWRIB429_1472</name>
</gene>
<organism evidence="5 6">
    <name type="scientific">Oenococcus oeni AWRIB429</name>
    <dbReference type="NCBI Taxonomy" id="655225"/>
    <lineage>
        <taxon>Bacteria</taxon>
        <taxon>Bacillati</taxon>
        <taxon>Bacillota</taxon>
        <taxon>Bacilli</taxon>
        <taxon>Lactobacillales</taxon>
        <taxon>Lactobacillaceae</taxon>
        <taxon>Oenococcus</taxon>
    </lineage>
</organism>
<dbReference type="GO" id="GO:0043565">
    <property type="term" value="F:sequence-specific DNA binding"/>
    <property type="evidence" value="ECO:0007669"/>
    <property type="project" value="InterPro"/>
</dbReference>
<dbReference type="SUPFAM" id="SSF46689">
    <property type="entry name" value="Homeodomain-like"/>
    <property type="match status" value="1"/>
</dbReference>
<dbReference type="PANTHER" id="PTHR43280">
    <property type="entry name" value="ARAC-FAMILY TRANSCRIPTIONAL REGULATOR"/>
    <property type="match status" value="1"/>
</dbReference>
<dbReference type="EMBL" id="ACSE01000027">
    <property type="protein sequence ID" value="EFD88077.1"/>
    <property type="molecule type" value="Genomic_DNA"/>
</dbReference>
<protein>
    <recommendedName>
        <fullName evidence="4">HTH araC/xylS-type domain-containing protein</fullName>
    </recommendedName>
</protein>
<feature type="domain" description="HTH araC/xylS-type" evidence="4">
    <location>
        <begin position="1"/>
        <end position="59"/>
    </location>
</feature>
<accession>D3LAU2</accession>
<keyword evidence="2" id="KW-0238">DNA-binding</keyword>
<dbReference type="AlphaFoldDB" id="D3LAU2"/>
<evidence type="ECO:0000256" key="3">
    <source>
        <dbReference type="ARBA" id="ARBA00023163"/>
    </source>
</evidence>
<dbReference type="Pfam" id="PF12833">
    <property type="entry name" value="HTH_18"/>
    <property type="match status" value="1"/>
</dbReference>